<keyword evidence="5" id="KW-1185">Reference proteome</keyword>
<feature type="compositionally biased region" description="Basic and acidic residues" evidence="3">
    <location>
        <begin position="102"/>
        <end position="133"/>
    </location>
</feature>
<gene>
    <name evidence="4" type="ORF">C446_17002</name>
</gene>
<dbReference type="GO" id="GO:0017003">
    <property type="term" value="P:protein-heme linkage"/>
    <property type="evidence" value="ECO:0007669"/>
    <property type="project" value="InterPro"/>
</dbReference>
<protein>
    <submittedName>
        <fullName evidence="4">Cytochrome c-type biogenesis protein</fullName>
    </submittedName>
</protein>
<evidence type="ECO:0000313" key="4">
    <source>
        <dbReference type="EMBL" id="EMA30050.1"/>
    </source>
</evidence>
<comment type="caution">
    <text evidence="4">The sequence shown here is derived from an EMBL/GenBank/DDBJ whole genome shotgun (WGS) entry which is preliminary data.</text>
</comment>
<dbReference type="Pfam" id="PF03100">
    <property type="entry name" value="CcmE"/>
    <property type="match status" value="1"/>
</dbReference>
<sequence>MVGGVGIVVLLAILATTTMGSAAQFVTPTDLAESDEHDDTVVKLEGQAVGVDDSGPITFDVADGNYTKSVTYDGEMPETMSDGRVVVAEGHFDGDELEADDLTVRAHEGEHPEDHPETEKNETPDLHGAHAETDLNETDGEDDTGEDDEDGYDQYDEN</sequence>
<dbReference type="GO" id="GO:0020037">
    <property type="term" value="F:heme binding"/>
    <property type="evidence" value="ECO:0007669"/>
    <property type="project" value="InterPro"/>
</dbReference>
<dbReference type="InterPro" id="IPR012340">
    <property type="entry name" value="NA-bd_OB-fold"/>
</dbReference>
<dbReference type="SUPFAM" id="SSF82093">
    <property type="entry name" value="Heme chaperone CcmE"/>
    <property type="match status" value="1"/>
</dbReference>
<dbReference type="AlphaFoldDB" id="M0LDM7"/>
<evidence type="ECO:0000256" key="2">
    <source>
        <dbReference type="ARBA" id="ARBA00023136"/>
    </source>
</evidence>
<organism evidence="4 5">
    <name type="scientific">Halobiforma nitratireducens JCM 10879</name>
    <dbReference type="NCBI Taxonomy" id="1227454"/>
    <lineage>
        <taxon>Archaea</taxon>
        <taxon>Methanobacteriati</taxon>
        <taxon>Methanobacteriota</taxon>
        <taxon>Stenosarchaea group</taxon>
        <taxon>Halobacteria</taxon>
        <taxon>Halobacteriales</taxon>
        <taxon>Natrialbaceae</taxon>
        <taxon>Halobiforma</taxon>
    </lineage>
</organism>
<dbReference type="PATRIC" id="fig|1227454.3.peg.3481"/>
<dbReference type="STRING" id="1227454.C446_17002"/>
<feature type="compositionally biased region" description="Acidic residues" evidence="3">
    <location>
        <begin position="134"/>
        <end position="158"/>
    </location>
</feature>
<dbReference type="eggNOG" id="arCOG06269">
    <property type="taxonomic scope" value="Archaea"/>
</dbReference>
<accession>M0LDM7</accession>
<proteinExistence type="predicted"/>
<evidence type="ECO:0000256" key="3">
    <source>
        <dbReference type="SAM" id="MobiDB-lite"/>
    </source>
</evidence>
<dbReference type="GO" id="GO:0017004">
    <property type="term" value="P:cytochrome complex assembly"/>
    <property type="evidence" value="ECO:0007669"/>
    <property type="project" value="InterPro"/>
</dbReference>
<reference evidence="4 5" key="1">
    <citation type="journal article" date="2014" name="PLoS Genet.">
        <title>Phylogenetically driven sequencing of extremely halophilic archaea reveals strategies for static and dynamic osmo-response.</title>
        <authorList>
            <person name="Becker E.A."/>
            <person name="Seitzer P.M."/>
            <person name="Tritt A."/>
            <person name="Larsen D."/>
            <person name="Krusor M."/>
            <person name="Yao A.I."/>
            <person name="Wu D."/>
            <person name="Madern D."/>
            <person name="Eisen J.A."/>
            <person name="Darling A.E."/>
            <person name="Facciotti M.T."/>
        </authorList>
    </citation>
    <scope>NUCLEOTIDE SEQUENCE [LARGE SCALE GENOMIC DNA]</scope>
    <source>
        <strain evidence="4 5">JCM 10879</strain>
    </source>
</reference>
<dbReference type="InterPro" id="IPR036127">
    <property type="entry name" value="CcmE-like_sf"/>
</dbReference>
<dbReference type="EMBL" id="AOMA01000182">
    <property type="protein sequence ID" value="EMA30050.1"/>
    <property type="molecule type" value="Genomic_DNA"/>
</dbReference>
<dbReference type="InterPro" id="IPR004329">
    <property type="entry name" value="CcmE"/>
</dbReference>
<keyword evidence="2" id="KW-0472">Membrane</keyword>
<evidence type="ECO:0000256" key="1">
    <source>
        <dbReference type="ARBA" id="ARBA00004370"/>
    </source>
</evidence>
<dbReference type="Proteomes" id="UP000011607">
    <property type="component" value="Unassembled WGS sequence"/>
</dbReference>
<name>M0LDM7_9EURY</name>
<dbReference type="Gene3D" id="2.40.50.140">
    <property type="entry name" value="Nucleic acid-binding proteins"/>
    <property type="match status" value="1"/>
</dbReference>
<comment type="subcellular location">
    <subcellularLocation>
        <location evidence="1">Membrane</location>
    </subcellularLocation>
</comment>
<feature type="region of interest" description="Disordered" evidence="3">
    <location>
        <begin position="89"/>
        <end position="158"/>
    </location>
</feature>
<dbReference type="GO" id="GO:0005886">
    <property type="term" value="C:plasma membrane"/>
    <property type="evidence" value="ECO:0007669"/>
    <property type="project" value="InterPro"/>
</dbReference>
<evidence type="ECO:0000313" key="5">
    <source>
        <dbReference type="Proteomes" id="UP000011607"/>
    </source>
</evidence>